<proteinExistence type="inferred from homology"/>
<organism evidence="3 4">
    <name type="scientific">Trifolium subterraneum</name>
    <name type="common">Subterranean clover</name>
    <dbReference type="NCBI Taxonomy" id="3900"/>
    <lineage>
        <taxon>Eukaryota</taxon>
        <taxon>Viridiplantae</taxon>
        <taxon>Streptophyta</taxon>
        <taxon>Embryophyta</taxon>
        <taxon>Tracheophyta</taxon>
        <taxon>Spermatophyta</taxon>
        <taxon>Magnoliopsida</taxon>
        <taxon>eudicotyledons</taxon>
        <taxon>Gunneridae</taxon>
        <taxon>Pentapetalae</taxon>
        <taxon>rosids</taxon>
        <taxon>fabids</taxon>
        <taxon>Fabales</taxon>
        <taxon>Fabaceae</taxon>
        <taxon>Papilionoideae</taxon>
        <taxon>50 kb inversion clade</taxon>
        <taxon>NPAAA clade</taxon>
        <taxon>Hologalegina</taxon>
        <taxon>IRL clade</taxon>
        <taxon>Trifolieae</taxon>
        <taxon>Trifolium</taxon>
    </lineage>
</organism>
<evidence type="ECO:0000256" key="1">
    <source>
        <dbReference type="ARBA" id="ARBA00005474"/>
    </source>
</evidence>
<evidence type="ECO:0000313" key="4">
    <source>
        <dbReference type="Proteomes" id="UP000242715"/>
    </source>
</evidence>
<dbReference type="AlphaFoldDB" id="A0A2Z6MTW1"/>
<feature type="domain" description="LOB" evidence="2">
    <location>
        <begin position="4"/>
        <end position="61"/>
    </location>
</feature>
<evidence type="ECO:0000313" key="3">
    <source>
        <dbReference type="EMBL" id="GAU35556.1"/>
    </source>
</evidence>
<dbReference type="OrthoDB" id="1922547at2759"/>
<gene>
    <name evidence="3" type="ORF">TSUD_384040</name>
</gene>
<protein>
    <recommendedName>
        <fullName evidence="2">LOB domain-containing protein</fullName>
    </recommendedName>
</protein>
<dbReference type="PANTHER" id="PTHR31304">
    <property type="entry name" value="LOB DOMAIN-CONTAINING PROTEIN 38"/>
    <property type="match status" value="1"/>
</dbReference>
<dbReference type="PANTHER" id="PTHR31304:SF64">
    <property type="entry name" value="LOB DOMAIN-CONTAINING PROTEIN 42"/>
    <property type="match status" value="1"/>
</dbReference>
<dbReference type="EMBL" id="DF973595">
    <property type="protein sequence ID" value="GAU35556.1"/>
    <property type="molecule type" value="Genomic_DNA"/>
</dbReference>
<dbReference type="GO" id="GO:0010468">
    <property type="term" value="P:regulation of gene expression"/>
    <property type="evidence" value="ECO:0007669"/>
    <property type="project" value="TreeGrafter"/>
</dbReference>
<dbReference type="InterPro" id="IPR004883">
    <property type="entry name" value="LOB"/>
</dbReference>
<dbReference type="Pfam" id="PF03195">
    <property type="entry name" value="LOB"/>
    <property type="match status" value="1"/>
</dbReference>
<dbReference type="Proteomes" id="UP000242715">
    <property type="component" value="Unassembled WGS sequence"/>
</dbReference>
<evidence type="ECO:0000259" key="2">
    <source>
        <dbReference type="Pfam" id="PF03195"/>
    </source>
</evidence>
<keyword evidence="4" id="KW-1185">Reference proteome</keyword>
<name>A0A2Z6MTW1_TRISU</name>
<sequence>MKSSCSGCRVLRKGCSENCIIKPCLEWIRCPEAQGNVTLFLAKFYGRTGLLNLLANATNKNSIARGTNMEIKEKTQFKRVGSTFKPKSQVGFVDNTTLLKSILEKEPNGATETQVNLELTLGINFQSNNGKNSYDN</sequence>
<comment type="similarity">
    <text evidence="1">Belongs to the LOB domain-containing protein family.</text>
</comment>
<reference evidence="4" key="1">
    <citation type="journal article" date="2017" name="Front. Plant Sci.">
        <title>Climate Clever Clovers: New Paradigm to Reduce the Environmental Footprint of Ruminants by Breeding Low Methanogenic Forages Utilizing Haplotype Variation.</title>
        <authorList>
            <person name="Kaur P."/>
            <person name="Appels R."/>
            <person name="Bayer P.E."/>
            <person name="Keeble-Gagnere G."/>
            <person name="Wang J."/>
            <person name="Hirakawa H."/>
            <person name="Shirasawa K."/>
            <person name="Vercoe P."/>
            <person name="Stefanova K."/>
            <person name="Durmic Z."/>
            <person name="Nichols P."/>
            <person name="Revell C."/>
            <person name="Isobe S.N."/>
            <person name="Edwards D."/>
            <person name="Erskine W."/>
        </authorList>
    </citation>
    <scope>NUCLEOTIDE SEQUENCE [LARGE SCALE GENOMIC DNA]</scope>
    <source>
        <strain evidence="4">cv. Daliak</strain>
    </source>
</reference>
<accession>A0A2Z6MTW1</accession>